<reference evidence="2 3" key="1">
    <citation type="submission" date="2021-05" db="EMBL/GenBank/DDBJ databases">
        <title>Novel species in genus Cellulomonas.</title>
        <authorList>
            <person name="Zhang G."/>
        </authorList>
    </citation>
    <scope>NUCLEOTIDE SEQUENCE [LARGE SCALE GENOMIC DNA]</scope>
    <source>
        <strain evidence="3">zg-ZUI157</strain>
    </source>
</reference>
<dbReference type="Proteomes" id="UP000679335">
    <property type="component" value="Chromosome"/>
</dbReference>
<accession>A0ABX8GKA2</accession>
<feature type="compositionally biased region" description="Low complexity" evidence="1">
    <location>
        <begin position="647"/>
        <end position="684"/>
    </location>
</feature>
<organism evidence="2 3">
    <name type="scientific">Cellulomonas dongxiuzhuiae</name>
    <dbReference type="NCBI Taxonomy" id="2819979"/>
    <lineage>
        <taxon>Bacteria</taxon>
        <taxon>Bacillati</taxon>
        <taxon>Actinomycetota</taxon>
        <taxon>Actinomycetes</taxon>
        <taxon>Micrococcales</taxon>
        <taxon>Cellulomonadaceae</taxon>
        <taxon>Cellulomonas</taxon>
    </lineage>
</organism>
<sequence length="709" mass="76108">MDNNNAITHRIATYRPRLLSADAWTHAAAPVRAALTAAAPKNPEDAKVLGSSLCAFLASPCGWHPGEVPDLRALLSDAAIERFAAGFTGPQGTRQNHIRRLLTLQRAVAEVPREPAIHRALRRRAAPAPAALRTVCSRSSLPTVAALAERLSGHRLSYFRLEGLIATARPSIVTGIPAGTVPVDRDVLGAYLDADDVQLMTEVVRATTPTNTKKTSQRQQLAQARADRAAYRRATQGPRAAAHPDMAPLEPAVRSAIETYRPQTLDDRARAALRPLTVQMVAGFEPPSVVSARNAATIVVAFLQWVWSLPNRPEPAAAPTALELLSGPFVEMYASRVRTGEARRGSAASTTADVIAIDASSLPSWSRGARQVRATKGEDYRLDDSTFVLNPTQAWDPDARWGYQTATHNKYDAKRFFGYQMLTVSTSFAKGSPEQPLKLITAMKLVPGNASVAGPALRMIDSLMARQPVSEVIVDRGFSMATHDHWADPVLQRGLDQVFDLAEVQRGPVLDHQTGVMMIDGWPCAPWTPRHLHKIARPPRFALKKPGPNANPKHTAEYETNLAALRVFQAAQAELEQYALVPNGRRKTNGTRHFFAPTHGRDTATAASARRRSSSRRRSRFRGQSCSICGSACAGAHRHGPPSGTVATASRAATATSRPSTAKASSAAPSASSASLPPGSWPPSRSSTTACACCASGHAPPATRVTTSS</sequence>
<gene>
    <name evidence="2" type="ORF">KKR89_02305</name>
</gene>
<dbReference type="RefSeq" id="WP_208197087.1">
    <property type="nucleotide sequence ID" value="NZ_CP076023.1"/>
</dbReference>
<name>A0ABX8GKA2_9CELL</name>
<feature type="region of interest" description="Disordered" evidence="1">
    <location>
        <begin position="584"/>
        <end position="621"/>
    </location>
</feature>
<feature type="region of interest" description="Disordered" evidence="1">
    <location>
        <begin position="633"/>
        <end position="690"/>
    </location>
</feature>
<feature type="compositionally biased region" description="Basic residues" evidence="1">
    <location>
        <begin position="609"/>
        <end position="621"/>
    </location>
</feature>
<evidence type="ECO:0000313" key="2">
    <source>
        <dbReference type="EMBL" id="QWC16524.1"/>
    </source>
</evidence>
<evidence type="ECO:0000313" key="3">
    <source>
        <dbReference type="Proteomes" id="UP000679335"/>
    </source>
</evidence>
<evidence type="ECO:0000256" key="1">
    <source>
        <dbReference type="SAM" id="MobiDB-lite"/>
    </source>
</evidence>
<dbReference type="EMBL" id="CP076023">
    <property type="protein sequence ID" value="QWC16524.1"/>
    <property type="molecule type" value="Genomic_DNA"/>
</dbReference>
<evidence type="ECO:0008006" key="4">
    <source>
        <dbReference type="Google" id="ProtNLM"/>
    </source>
</evidence>
<keyword evidence="3" id="KW-1185">Reference proteome</keyword>
<protein>
    <recommendedName>
        <fullName evidence="4">Transposase</fullName>
    </recommendedName>
</protein>
<proteinExistence type="predicted"/>